<feature type="domain" description="XPG-I" evidence="1">
    <location>
        <begin position="168"/>
        <end position="245"/>
    </location>
</feature>
<sequence>MGVKDLMPKIKGGIKTTELKKLVDDIEGEAWIGVDMSILLIQSVKSSPTLIEHLFTIPFRPVNDLNEKVCEKLKPLFECGAFVVCVFDGLPGQLKKDYAHKVRYGQTTEWKEQLQELYNENPNSPEEEDMLFEKVKDLRKKLASVNRPDLLYSLEQTMEKRFGKQHFVCIGSAFEADHQLASLSRQKIIDYVWTNDSDLSCLGCDVILNLKYNGQKKKYECLLVKHQYLLTHQFPKEFEKKKWKEDIRHSWNIDLLHHVACFLGNDFIERNPGNSISKVEKFIDNITEEDRTMKSDEAIYSYIKNSALIPKGSKEKEANEWKEKWTDGKKIQHTKLWKHAKGMFSDGPAFSISVEDSSVSIREQFRTGRYKVHLGSYRNGSSNWKIHNNEGEVDDLLVGFDPEIDLKKALSVREEFVDGDSDSERYLNIDEDTYQFLIKKVFNFKIWSKDGKDIVGLPVLEDERGRALYPGSMLDFNVAPIWSYSKQTLDLWLSCRQINSDNARTLQHTRNLVKIIQEKLGDTLKPIFIELMRGSAGYVSPELLKARDGDERNVQKLAGDQALEVVRKSFPNLSEDEFTRLFGKRNGTRKRIMMHLTGGSFDIQKLRVTQDLMSTAEPEKKIIVFTMGCAPSQKLKDGGKEKYYDLVIAIEVDEDGTFLEFLKHPIARCGCPNGCILCAHLGAFILLLLALKNYDCITANVDGGFVINDANEAIEREYTSFDHIRSKLPAPVNSLLVRPMICKYAIPKNDSEQKKASNNYLRETQDESEAFANINARTQSNVESDLQRDARDRGYDLPQENEDLIEYALEDASIIDATDTETQKVVKEANKWLFHLRNGRDPNGKELKTMDEIDKALEDEANYRKSDEYRAVEITRHEKMIELCEEFMPRFYVNKADETNVGSDNMILQPKPTCYDVLIKTSRNREREKQKLIRKGIDMESVKLNVLARDQKNLWKGDDN</sequence>
<name>A0AAD3H912_9STRA</name>
<evidence type="ECO:0000313" key="2">
    <source>
        <dbReference type="EMBL" id="GFH55097.1"/>
    </source>
</evidence>
<dbReference type="Pfam" id="PF00867">
    <property type="entry name" value="XPG_I"/>
    <property type="match status" value="1"/>
</dbReference>
<dbReference type="InterPro" id="IPR029060">
    <property type="entry name" value="PIN-like_dom_sf"/>
</dbReference>
<protein>
    <recommendedName>
        <fullName evidence="1">XPG-I domain-containing protein</fullName>
    </recommendedName>
</protein>
<keyword evidence="3" id="KW-1185">Reference proteome</keyword>
<dbReference type="EMBL" id="BLLK01000047">
    <property type="protein sequence ID" value="GFH55097.1"/>
    <property type="molecule type" value="Genomic_DNA"/>
</dbReference>
<reference evidence="2 3" key="1">
    <citation type="journal article" date="2021" name="Sci. Rep.">
        <title>The genome of the diatom Chaetoceros tenuissimus carries an ancient integrated fragment of an extant virus.</title>
        <authorList>
            <person name="Hongo Y."/>
            <person name="Kimura K."/>
            <person name="Takaki Y."/>
            <person name="Yoshida Y."/>
            <person name="Baba S."/>
            <person name="Kobayashi G."/>
            <person name="Nagasaki K."/>
            <person name="Hano T."/>
            <person name="Tomaru Y."/>
        </authorList>
    </citation>
    <scope>NUCLEOTIDE SEQUENCE [LARGE SCALE GENOMIC DNA]</scope>
    <source>
        <strain evidence="2 3">NIES-3715</strain>
    </source>
</reference>
<evidence type="ECO:0000259" key="1">
    <source>
        <dbReference type="Pfam" id="PF00867"/>
    </source>
</evidence>
<dbReference type="AlphaFoldDB" id="A0AAD3H912"/>
<dbReference type="Gene3D" id="3.40.50.1010">
    <property type="entry name" value="5'-nuclease"/>
    <property type="match status" value="1"/>
</dbReference>
<comment type="caution">
    <text evidence="2">The sequence shown here is derived from an EMBL/GenBank/DDBJ whole genome shotgun (WGS) entry which is preliminary data.</text>
</comment>
<organism evidence="2 3">
    <name type="scientific">Chaetoceros tenuissimus</name>
    <dbReference type="NCBI Taxonomy" id="426638"/>
    <lineage>
        <taxon>Eukaryota</taxon>
        <taxon>Sar</taxon>
        <taxon>Stramenopiles</taxon>
        <taxon>Ochrophyta</taxon>
        <taxon>Bacillariophyta</taxon>
        <taxon>Coscinodiscophyceae</taxon>
        <taxon>Chaetocerotophycidae</taxon>
        <taxon>Chaetocerotales</taxon>
        <taxon>Chaetocerotaceae</taxon>
        <taxon>Chaetoceros</taxon>
    </lineage>
</organism>
<dbReference type="Proteomes" id="UP001054902">
    <property type="component" value="Unassembled WGS sequence"/>
</dbReference>
<dbReference type="SUPFAM" id="SSF88723">
    <property type="entry name" value="PIN domain-like"/>
    <property type="match status" value="1"/>
</dbReference>
<gene>
    <name evidence="2" type="ORF">CTEN210_11573</name>
</gene>
<dbReference type="GO" id="GO:0017108">
    <property type="term" value="F:5'-flap endonuclease activity"/>
    <property type="evidence" value="ECO:0007669"/>
    <property type="project" value="TreeGrafter"/>
</dbReference>
<dbReference type="PANTHER" id="PTHR11081">
    <property type="entry name" value="FLAP ENDONUCLEASE FAMILY MEMBER"/>
    <property type="match status" value="1"/>
</dbReference>
<dbReference type="InterPro" id="IPR006084">
    <property type="entry name" value="XPG/Rad2"/>
</dbReference>
<dbReference type="PANTHER" id="PTHR11081:SF65">
    <property type="entry name" value="DNA DAMAGE-INDUCIBLE PROTEIN DIN7-RELATED"/>
    <property type="match status" value="1"/>
</dbReference>
<dbReference type="InterPro" id="IPR006086">
    <property type="entry name" value="XPG-I_dom"/>
</dbReference>
<proteinExistence type="predicted"/>
<accession>A0AAD3H912</accession>
<evidence type="ECO:0000313" key="3">
    <source>
        <dbReference type="Proteomes" id="UP001054902"/>
    </source>
</evidence>